<evidence type="ECO:0000256" key="1">
    <source>
        <dbReference type="SAM" id="SignalP"/>
    </source>
</evidence>
<comment type="caution">
    <text evidence="2">The sequence shown here is derived from an EMBL/GenBank/DDBJ whole genome shotgun (WGS) entry which is preliminary data.</text>
</comment>
<reference evidence="2 3" key="1">
    <citation type="submission" date="2021-01" db="EMBL/GenBank/DDBJ databases">
        <title>Whole genome shotgun sequence of Asanoa siamensis NBRC 107932.</title>
        <authorList>
            <person name="Komaki H."/>
            <person name="Tamura T."/>
        </authorList>
    </citation>
    <scope>NUCLEOTIDE SEQUENCE [LARGE SCALE GENOMIC DNA]</scope>
    <source>
        <strain evidence="2 3">NBRC 107932</strain>
    </source>
</reference>
<keyword evidence="1" id="KW-0732">Signal</keyword>
<proteinExistence type="predicted"/>
<dbReference type="EMBL" id="BONE01000002">
    <property type="protein sequence ID" value="GIF70998.1"/>
    <property type="molecule type" value="Genomic_DNA"/>
</dbReference>
<dbReference type="PANTHER" id="PTHR34599">
    <property type="entry name" value="PEROXIDASE-RELATED"/>
    <property type="match status" value="1"/>
</dbReference>
<sequence length="427" mass="45403">MRAPYRRWLVSSLACVLFAPFVGAVPADAAVDPPGDPAVVAEWNAVAVTTLVGDTGKAPIEGLLYLGFVHAAVYNAVVGITGDYEPYRFRSRAPRGASATAAAAAAAHQVLVTYSPYARSTLDAALATSLARIPDGRAKTTGVAFGVLAADTLIRQRVDDGRYAPVQFTRPPAVGVWRPTPPALLPFSAPWLGGVRPLLVRDGAQFGRPGPPPALGSARYARDFDEVKAVGSATSTVRTQAQTDTARFFSGNVIPQFNAALRDQAATRGLRLAESARMFAAVDMSLADTAISVWHSKYRYGFWRPVTAIAEADADGNPRTAPEPGWTPLITTPPYPDWVSGYSGAAGAFTTALAEVLDTRRLALTLGSTAMPGATRTYATGDALNAEVVDARVWLGIHFRFADTAGLRMGQQVASWAADRYFRPTHR</sequence>
<dbReference type="SUPFAM" id="SSF48317">
    <property type="entry name" value="Acid phosphatase/Vanadium-dependent haloperoxidase"/>
    <property type="match status" value="1"/>
</dbReference>
<evidence type="ECO:0000313" key="3">
    <source>
        <dbReference type="Proteomes" id="UP000604117"/>
    </source>
</evidence>
<dbReference type="InterPro" id="IPR052559">
    <property type="entry name" value="V-haloperoxidase"/>
</dbReference>
<dbReference type="PANTHER" id="PTHR34599:SF1">
    <property type="entry name" value="PHOSPHATIDIC ACID PHOSPHATASE TYPE 2_HALOPEROXIDASE DOMAIN-CONTAINING PROTEIN"/>
    <property type="match status" value="1"/>
</dbReference>
<dbReference type="InterPro" id="IPR036938">
    <property type="entry name" value="PAP2/HPO_sf"/>
</dbReference>
<keyword evidence="3" id="KW-1185">Reference proteome</keyword>
<evidence type="ECO:0000313" key="2">
    <source>
        <dbReference type="EMBL" id="GIF70998.1"/>
    </source>
</evidence>
<gene>
    <name evidence="2" type="ORF">Asi02nite_05160</name>
</gene>
<name>A0ABQ4CI78_9ACTN</name>
<dbReference type="CDD" id="cd03398">
    <property type="entry name" value="PAP2_haloperoxidase"/>
    <property type="match status" value="1"/>
</dbReference>
<dbReference type="RefSeq" id="WP_203710476.1">
    <property type="nucleotide sequence ID" value="NZ_BONE01000002.1"/>
</dbReference>
<dbReference type="Proteomes" id="UP000604117">
    <property type="component" value="Unassembled WGS sequence"/>
</dbReference>
<protein>
    <recommendedName>
        <fullName evidence="4">PAP2 superfamily protein</fullName>
    </recommendedName>
</protein>
<feature type="signal peptide" evidence="1">
    <location>
        <begin position="1"/>
        <end position="29"/>
    </location>
</feature>
<dbReference type="Gene3D" id="1.10.606.20">
    <property type="match status" value="1"/>
</dbReference>
<accession>A0ABQ4CI78</accession>
<evidence type="ECO:0008006" key="4">
    <source>
        <dbReference type="Google" id="ProtNLM"/>
    </source>
</evidence>
<organism evidence="2 3">
    <name type="scientific">Asanoa siamensis</name>
    <dbReference type="NCBI Taxonomy" id="926357"/>
    <lineage>
        <taxon>Bacteria</taxon>
        <taxon>Bacillati</taxon>
        <taxon>Actinomycetota</taxon>
        <taxon>Actinomycetes</taxon>
        <taxon>Micromonosporales</taxon>
        <taxon>Micromonosporaceae</taxon>
        <taxon>Asanoa</taxon>
    </lineage>
</organism>
<feature type="chain" id="PRO_5045357095" description="PAP2 superfamily protein" evidence="1">
    <location>
        <begin position="30"/>
        <end position="427"/>
    </location>
</feature>